<reference evidence="2" key="1">
    <citation type="submission" date="2008-01" db="EMBL/GenBank/DDBJ databases">
        <title>Complete sequence of Shewanella halifaxensis HAW-EB4.</title>
        <authorList>
            <consortium name="US DOE Joint Genome Institute"/>
            <person name="Copeland A."/>
            <person name="Lucas S."/>
            <person name="Lapidus A."/>
            <person name="Glavina del Rio T."/>
            <person name="Dalin E."/>
            <person name="Tice H."/>
            <person name="Bruce D."/>
            <person name="Goodwin L."/>
            <person name="Pitluck S."/>
            <person name="Sims D."/>
            <person name="Brettin T."/>
            <person name="Detter J.C."/>
            <person name="Han C."/>
            <person name="Kuske C.R."/>
            <person name="Schmutz J."/>
            <person name="Larimer F."/>
            <person name="Land M."/>
            <person name="Hauser L."/>
            <person name="Kyrpides N."/>
            <person name="Kim E."/>
            <person name="Zhao J.-S."/>
            <person name="Richardson P."/>
        </authorList>
    </citation>
    <scope>NUCLEOTIDE SEQUENCE [LARGE SCALE GENOMIC DNA]</scope>
    <source>
        <strain evidence="2">HAW-EB4</strain>
    </source>
</reference>
<dbReference type="RefSeq" id="WP_012278752.1">
    <property type="nucleotide sequence ID" value="NC_010334.1"/>
</dbReference>
<sequence length="97" mass="10691">MATFKQQGDNCSVSGRLDQDAVIRLWSGRSNILEPDTACLQLSGIEYCDSAGVAFLLELVSIFAAKGATLKLISPSEQLKKFIILYDLNDFFIEEAK</sequence>
<dbReference type="Proteomes" id="UP000001317">
    <property type="component" value="Chromosome"/>
</dbReference>
<dbReference type="InterPro" id="IPR052746">
    <property type="entry name" value="MlaB_ABC_Transporter"/>
</dbReference>
<dbReference type="Gene3D" id="3.30.750.24">
    <property type="entry name" value="STAS domain"/>
    <property type="match status" value="1"/>
</dbReference>
<dbReference type="STRING" id="458817.Shal_3694"/>
<dbReference type="eggNOG" id="COG3113">
    <property type="taxonomic scope" value="Bacteria"/>
</dbReference>
<dbReference type="InterPro" id="IPR058548">
    <property type="entry name" value="MlaB-like_STAS"/>
</dbReference>
<dbReference type="AlphaFoldDB" id="B0TUW7"/>
<dbReference type="SUPFAM" id="SSF52091">
    <property type="entry name" value="SpoIIaa-like"/>
    <property type="match status" value="1"/>
</dbReference>
<accession>B0TUW7</accession>
<gene>
    <name evidence="2" type="ordered locus">Shal_3694</name>
</gene>
<dbReference type="EMBL" id="CP000931">
    <property type="protein sequence ID" value="ABZ78234.1"/>
    <property type="molecule type" value="Genomic_DNA"/>
</dbReference>
<proteinExistence type="predicted"/>
<dbReference type="PANTHER" id="PTHR35849">
    <property type="entry name" value="BLR2341 PROTEIN"/>
    <property type="match status" value="1"/>
</dbReference>
<dbReference type="CDD" id="cd07043">
    <property type="entry name" value="STAS_anti-anti-sigma_factors"/>
    <property type="match status" value="1"/>
</dbReference>
<dbReference type="PANTHER" id="PTHR35849:SF1">
    <property type="entry name" value="INTERMEMBRANE PHOSPHOLIPID TRANSPORT SYSTEM BINDING PROTEIN MLAB"/>
    <property type="match status" value="1"/>
</dbReference>
<evidence type="ECO:0000313" key="3">
    <source>
        <dbReference type="Proteomes" id="UP000001317"/>
    </source>
</evidence>
<dbReference type="PROSITE" id="PS50801">
    <property type="entry name" value="STAS"/>
    <property type="match status" value="1"/>
</dbReference>
<keyword evidence="3" id="KW-1185">Reference proteome</keyword>
<dbReference type="InterPro" id="IPR036513">
    <property type="entry name" value="STAS_dom_sf"/>
</dbReference>
<name>B0TUW7_SHEHH</name>
<dbReference type="Pfam" id="PF13466">
    <property type="entry name" value="STAS_2"/>
    <property type="match status" value="1"/>
</dbReference>
<protein>
    <submittedName>
        <fullName evidence="2">SpoIIAA family protein</fullName>
    </submittedName>
</protein>
<organism evidence="2 3">
    <name type="scientific">Shewanella halifaxensis (strain HAW-EB4)</name>
    <dbReference type="NCBI Taxonomy" id="458817"/>
    <lineage>
        <taxon>Bacteria</taxon>
        <taxon>Pseudomonadati</taxon>
        <taxon>Pseudomonadota</taxon>
        <taxon>Gammaproteobacteria</taxon>
        <taxon>Alteromonadales</taxon>
        <taxon>Shewanellaceae</taxon>
        <taxon>Shewanella</taxon>
    </lineage>
</organism>
<dbReference type="InterPro" id="IPR002645">
    <property type="entry name" value="STAS_dom"/>
</dbReference>
<dbReference type="OrthoDB" id="6400701at2"/>
<feature type="domain" description="STAS" evidence="1">
    <location>
        <begin position="40"/>
        <end position="97"/>
    </location>
</feature>
<evidence type="ECO:0000259" key="1">
    <source>
        <dbReference type="PROSITE" id="PS50801"/>
    </source>
</evidence>
<dbReference type="HOGENOM" id="CLU_115403_13_4_6"/>
<dbReference type="KEGG" id="shl:Shal_3694"/>
<evidence type="ECO:0000313" key="2">
    <source>
        <dbReference type="EMBL" id="ABZ78234.1"/>
    </source>
</evidence>